<feature type="domain" description="Peptidase S33 tripeptidyl aminopeptidase-like C-terminal" evidence="5">
    <location>
        <begin position="405"/>
        <end position="500"/>
    </location>
</feature>
<dbReference type="PANTHER" id="PTHR43248:SF29">
    <property type="entry name" value="TRIPEPTIDYL AMINOPEPTIDASE"/>
    <property type="match status" value="1"/>
</dbReference>
<dbReference type="Pfam" id="PF08386">
    <property type="entry name" value="Abhydrolase_4"/>
    <property type="match status" value="1"/>
</dbReference>
<dbReference type="InterPro" id="IPR029058">
    <property type="entry name" value="AB_hydrolase_fold"/>
</dbReference>
<comment type="similarity">
    <text evidence="1">Belongs to the peptidase S33 family.</text>
</comment>
<dbReference type="InterPro" id="IPR051601">
    <property type="entry name" value="Serine_prot/Carboxylest_S33"/>
</dbReference>
<name>A0A919STU9_9ACTN</name>
<evidence type="ECO:0000256" key="1">
    <source>
        <dbReference type="ARBA" id="ARBA00010088"/>
    </source>
</evidence>
<keyword evidence="2 4" id="KW-0732">Signal</keyword>
<dbReference type="Proteomes" id="UP000681340">
    <property type="component" value="Unassembled WGS sequence"/>
</dbReference>
<feature type="chain" id="PRO_5037364911" evidence="4">
    <location>
        <begin position="28"/>
        <end position="508"/>
    </location>
</feature>
<dbReference type="PANTHER" id="PTHR43248">
    <property type="entry name" value="2-SUCCINYL-6-HYDROXY-2,4-CYCLOHEXADIENE-1-CARBOXYLATE SYNTHASE"/>
    <property type="match status" value="1"/>
</dbReference>
<accession>A0A919STU9</accession>
<reference evidence="6" key="1">
    <citation type="submission" date="2021-03" db="EMBL/GenBank/DDBJ databases">
        <title>Whole genome shotgun sequence of Actinoplanes auranticolor NBRC 12245.</title>
        <authorList>
            <person name="Komaki H."/>
            <person name="Tamura T."/>
        </authorList>
    </citation>
    <scope>NUCLEOTIDE SEQUENCE</scope>
    <source>
        <strain evidence="6">NBRC 12245</strain>
    </source>
</reference>
<dbReference type="EMBL" id="BOQL01000065">
    <property type="protein sequence ID" value="GIM76958.1"/>
    <property type="molecule type" value="Genomic_DNA"/>
</dbReference>
<gene>
    <name evidence="6" type="ORF">Aau02nite_73510</name>
</gene>
<evidence type="ECO:0000313" key="7">
    <source>
        <dbReference type="Proteomes" id="UP000681340"/>
    </source>
</evidence>
<evidence type="ECO:0000259" key="5">
    <source>
        <dbReference type="Pfam" id="PF08386"/>
    </source>
</evidence>
<feature type="signal peptide" evidence="4">
    <location>
        <begin position="1"/>
        <end position="27"/>
    </location>
</feature>
<keyword evidence="7" id="KW-1185">Reference proteome</keyword>
<evidence type="ECO:0000256" key="4">
    <source>
        <dbReference type="SAM" id="SignalP"/>
    </source>
</evidence>
<organism evidence="6 7">
    <name type="scientific">Actinoplanes auranticolor</name>
    <dbReference type="NCBI Taxonomy" id="47988"/>
    <lineage>
        <taxon>Bacteria</taxon>
        <taxon>Bacillati</taxon>
        <taxon>Actinomycetota</taxon>
        <taxon>Actinomycetes</taxon>
        <taxon>Micromonosporales</taxon>
        <taxon>Micromonosporaceae</taxon>
        <taxon>Actinoplanes</taxon>
    </lineage>
</organism>
<evidence type="ECO:0000256" key="2">
    <source>
        <dbReference type="ARBA" id="ARBA00022729"/>
    </source>
</evidence>
<dbReference type="InterPro" id="IPR013595">
    <property type="entry name" value="Pept_S33_TAP-like_C"/>
</dbReference>
<dbReference type="Gene3D" id="3.40.50.1820">
    <property type="entry name" value="alpha/beta hydrolase"/>
    <property type="match status" value="1"/>
</dbReference>
<evidence type="ECO:0000313" key="6">
    <source>
        <dbReference type="EMBL" id="GIM76958.1"/>
    </source>
</evidence>
<keyword evidence="3" id="KW-0378">Hydrolase</keyword>
<sequence>MRRQARIGTAVAVFAAAVTVGTTPVYAGPQGDLQARAKAVDWKPCPVQDEPVECGSLAVPIDWSKPNGPTIDIALARRKATGARIGTLVVLPGGPGGSGVDAVRGGMYSQPVPAEVARRFDLVGFDPRGTSGSHPIRCDEPEWGSVDDFLPTTDERFERLHTSMRATDESCRKHTGPLFDFIDTKSAVRDLDAVRAALGEKQLSLTSLSYGTLLGQQYAQEFPRRVRALILDSTMDHSLKTTWDFLRTEAIAVEETFDEFVAWCARATPCALHGRDARRVFNDLYAKAERGELTQVTESGETRKLHPLELVADVQAHLGDPDHTWKPISEILAKLAAGEPTDSRSPAAEPQAPRLGVARFGTESSEDPTAIFCADWQIPVRDAAQVRSLLRRQASVAPDMRMSVQAWGVTMRCLAWPAGIRNPQEPVRWTGVAPVLLLNSRYDPATPYQWAQSVERQTGAVLLTFDGWGHGVASAGSDCANAAIGLYLTEVRTPRRGTHCPAIEPRVS</sequence>
<proteinExistence type="inferred from homology"/>
<dbReference type="AlphaFoldDB" id="A0A919STU9"/>
<dbReference type="SUPFAM" id="SSF53474">
    <property type="entry name" value="alpha/beta-Hydrolases"/>
    <property type="match status" value="1"/>
</dbReference>
<protein>
    <submittedName>
        <fullName evidence="6">Peptidase</fullName>
    </submittedName>
</protein>
<evidence type="ECO:0000256" key="3">
    <source>
        <dbReference type="ARBA" id="ARBA00022801"/>
    </source>
</evidence>
<dbReference type="GO" id="GO:0016787">
    <property type="term" value="F:hydrolase activity"/>
    <property type="evidence" value="ECO:0007669"/>
    <property type="project" value="UniProtKB-KW"/>
</dbReference>
<dbReference type="RefSeq" id="WP_212993192.1">
    <property type="nucleotide sequence ID" value="NZ_BAABEA010000009.1"/>
</dbReference>
<comment type="caution">
    <text evidence="6">The sequence shown here is derived from an EMBL/GenBank/DDBJ whole genome shotgun (WGS) entry which is preliminary data.</text>
</comment>